<evidence type="ECO:0000259" key="2">
    <source>
        <dbReference type="SMART" id="SM00429"/>
    </source>
</evidence>
<dbReference type="InterPro" id="IPR052387">
    <property type="entry name" value="Fibrocystin"/>
</dbReference>
<dbReference type="InterPro" id="IPR002909">
    <property type="entry name" value="IPT_dom"/>
</dbReference>
<keyword evidence="4" id="KW-1185">Reference proteome</keyword>
<dbReference type="SUPFAM" id="SSF81296">
    <property type="entry name" value="E set domains"/>
    <property type="match status" value="1"/>
</dbReference>
<dbReference type="AlphaFoldDB" id="A0A3P8GJB3"/>
<evidence type="ECO:0000313" key="3">
    <source>
        <dbReference type="EMBL" id="VDP89077.1"/>
    </source>
</evidence>
<dbReference type="Proteomes" id="UP000272942">
    <property type="component" value="Unassembled WGS sequence"/>
</dbReference>
<keyword evidence="1" id="KW-0732">Signal</keyword>
<evidence type="ECO:0000256" key="1">
    <source>
        <dbReference type="ARBA" id="ARBA00022729"/>
    </source>
</evidence>
<accession>A0A3P8GJB3</accession>
<evidence type="ECO:0000313" key="4">
    <source>
        <dbReference type="Proteomes" id="UP000272942"/>
    </source>
</evidence>
<feature type="domain" description="IPT/TIG" evidence="2">
    <location>
        <begin position="236"/>
        <end position="319"/>
    </location>
</feature>
<reference evidence="3 4" key="1">
    <citation type="submission" date="2018-11" db="EMBL/GenBank/DDBJ databases">
        <authorList>
            <consortium name="Pathogen Informatics"/>
        </authorList>
    </citation>
    <scope>NUCLEOTIDE SEQUENCE [LARGE SCALE GENOMIC DNA]</scope>
    <source>
        <strain evidence="3 4">Egypt</strain>
    </source>
</reference>
<dbReference type="PANTHER" id="PTHR46769:SF2">
    <property type="entry name" value="FIBROCYSTIN-L ISOFORM 2 PRECURSOR-RELATED"/>
    <property type="match status" value="1"/>
</dbReference>
<proteinExistence type="predicted"/>
<dbReference type="CDD" id="cd00603">
    <property type="entry name" value="IPT_PCSR"/>
    <property type="match status" value="1"/>
</dbReference>
<dbReference type="OrthoDB" id="120976at2759"/>
<dbReference type="SMART" id="SM00429">
    <property type="entry name" value="IPT"/>
    <property type="match status" value="1"/>
</dbReference>
<dbReference type="InterPro" id="IPR014756">
    <property type="entry name" value="Ig_E-set"/>
</dbReference>
<protein>
    <recommendedName>
        <fullName evidence="2">IPT/TIG domain-containing protein</fullName>
    </recommendedName>
</protein>
<gene>
    <name evidence="3" type="ORF">ECPE_LOCUS11883</name>
</gene>
<organism evidence="3 4">
    <name type="scientific">Echinostoma caproni</name>
    <dbReference type="NCBI Taxonomy" id="27848"/>
    <lineage>
        <taxon>Eukaryota</taxon>
        <taxon>Metazoa</taxon>
        <taxon>Spiralia</taxon>
        <taxon>Lophotrochozoa</taxon>
        <taxon>Platyhelminthes</taxon>
        <taxon>Trematoda</taxon>
        <taxon>Digenea</taxon>
        <taxon>Plagiorchiida</taxon>
        <taxon>Echinostomata</taxon>
        <taxon>Echinostomatoidea</taxon>
        <taxon>Echinostomatidae</taxon>
        <taxon>Echinostoma</taxon>
    </lineage>
</organism>
<dbReference type="InterPro" id="IPR013783">
    <property type="entry name" value="Ig-like_fold"/>
</dbReference>
<dbReference type="Gene3D" id="2.60.40.10">
    <property type="entry name" value="Immunoglobulins"/>
    <property type="match status" value="1"/>
</dbReference>
<name>A0A3P8GJB3_9TREM</name>
<sequence>MQAAMIPPTGTITLSFMGIPITPFPFNFVDSSVIERALETHPLLTNVRVGVSGTCWDLKVNIEFLSSGGDQPLLEVVDTSDIAENNAVVTVQGVTDGYLRLCPIPGDMLAKVEKDPQIRVYVNDIPTVCGRPCTHTVDNSLNPSITEASVTGSSSYSLVVTGVGFDANSPEANILQWLGPENEVVETANALTASETQLGFYSQTLEQFQAGTQNARILVKSSGVSEVYSVDLGTASATINSITPNTGALGGGIIVEISGSRFDPYNPKVYIDDALCPVLFASKTIIQCTVPESTTDGDKPVTVVQLGITISNSIIFTYDASITPEIVSAQPSTNIPLAGQNGWYTGSQVCTMQAQTKSEGACDHPLDPG</sequence>
<dbReference type="Pfam" id="PF01833">
    <property type="entry name" value="TIG"/>
    <property type="match status" value="1"/>
</dbReference>
<dbReference type="EMBL" id="UZAN01051708">
    <property type="protein sequence ID" value="VDP89077.1"/>
    <property type="molecule type" value="Genomic_DNA"/>
</dbReference>
<dbReference type="PANTHER" id="PTHR46769">
    <property type="entry name" value="POLYCYSTIC KIDNEY AND HEPATIC DISEASE 1 (AUTOSOMAL RECESSIVE)-LIKE 1"/>
    <property type="match status" value="1"/>
</dbReference>